<evidence type="ECO:0000313" key="3">
    <source>
        <dbReference type="Proteomes" id="UP000280417"/>
    </source>
</evidence>
<dbReference type="Proteomes" id="UP000280417">
    <property type="component" value="Unassembled WGS sequence"/>
</dbReference>
<name>A0A662DNS4_UNCAE</name>
<reference evidence="2 3" key="1">
    <citation type="submission" date="2018-06" db="EMBL/GenBank/DDBJ databases">
        <title>Extensive metabolic versatility and redundancy in microbially diverse, dynamic hydrothermal sediments.</title>
        <authorList>
            <person name="Dombrowski N."/>
            <person name="Teske A."/>
            <person name="Baker B.J."/>
        </authorList>
    </citation>
    <scope>NUCLEOTIDE SEQUENCE [LARGE SCALE GENOMIC DNA]</scope>
    <source>
        <strain evidence="2">B3_G15</strain>
    </source>
</reference>
<accession>A0A662DNS4</accession>
<dbReference type="EMBL" id="QMQA01000001">
    <property type="protein sequence ID" value="RLE15526.1"/>
    <property type="molecule type" value="Genomic_DNA"/>
</dbReference>
<evidence type="ECO:0008006" key="4">
    <source>
        <dbReference type="Google" id="ProtNLM"/>
    </source>
</evidence>
<protein>
    <recommendedName>
        <fullName evidence="4">Asp23/Gls24 family envelope stress response protein</fullName>
    </recommendedName>
</protein>
<comment type="caution">
    <text evidence="2">The sequence shown here is derived from an EMBL/GenBank/DDBJ whole genome shotgun (WGS) entry which is preliminary data.</text>
</comment>
<gene>
    <name evidence="2" type="ORF">DRJ04_00080</name>
</gene>
<evidence type="ECO:0000313" key="2">
    <source>
        <dbReference type="EMBL" id="RLE15526.1"/>
    </source>
</evidence>
<comment type="similarity">
    <text evidence="1">Belongs to the asp23 family.</text>
</comment>
<sequence length="98" mass="10994">MEKERAYRVEKKVLVELVRKIVKEVEGVYSIKKGMLGGGIRIKQPPEGVEIWLGLIIKRGVSIPAVVEEVQSKLKKEIEATLGISVKKIGIVIKKIKF</sequence>
<dbReference type="Pfam" id="PF03780">
    <property type="entry name" value="Asp23"/>
    <property type="match status" value="1"/>
</dbReference>
<evidence type="ECO:0000256" key="1">
    <source>
        <dbReference type="ARBA" id="ARBA00005721"/>
    </source>
</evidence>
<dbReference type="InterPro" id="IPR005531">
    <property type="entry name" value="Asp23"/>
</dbReference>
<dbReference type="AlphaFoldDB" id="A0A662DNS4"/>
<proteinExistence type="inferred from homology"/>
<organism evidence="2 3">
    <name type="scientific">Aerophobetes bacterium</name>
    <dbReference type="NCBI Taxonomy" id="2030807"/>
    <lineage>
        <taxon>Bacteria</taxon>
        <taxon>Candidatus Aerophobota</taxon>
    </lineage>
</organism>